<dbReference type="WBParaSite" id="HNAJ_0000561301-mRNA-1">
    <property type="protein sequence ID" value="HNAJ_0000561301-mRNA-1"/>
    <property type="gene ID" value="HNAJ_0000561301"/>
</dbReference>
<dbReference type="AlphaFoldDB" id="A0A0R3TEX4"/>
<proteinExistence type="predicted"/>
<keyword evidence="1" id="KW-0472">Membrane</keyword>
<organism evidence="2">
    <name type="scientific">Rodentolepis nana</name>
    <name type="common">Dwarf tapeworm</name>
    <name type="synonym">Hymenolepis nana</name>
    <dbReference type="NCBI Taxonomy" id="102285"/>
    <lineage>
        <taxon>Eukaryota</taxon>
        <taxon>Metazoa</taxon>
        <taxon>Spiralia</taxon>
        <taxon>Lophotrochozoa</taxon>
        <taxon>Platyhelminthes</taxon>
        <taxon>Cestoda</taxon>
        <taxon>Eucestoda</taxon>
        <taxon>Cyclophyllidea</taxon>
        <taxon>Hymenolepididae</taxon>
        <taxon>Rodentolepis</taxon>
    </lineage>
</organism>
<feature type="transmembrane region" description="Helical" evidence="1">
    <location>
        <begin position="6"/>
        <end position="26"/>
    </location>
</feature>
<protein>
    <submittedName>
        <fullName evidence="2">Secreted protein</fullName>
    </submittedName>
</protein>
<reference evidence="2" key="1">
    <citation type="submission" date="2017-02" db="UniProtKB">
        <authorList>
            <consortium name="WormBaseParasite"/>
        </authorList>
    </citation>
    <scope>IDENTIFICATION</scope>
</reference>
<keyword evidence="1" id="KW-1133">Transmembrane helix</keyword>
<name>A0A0R3TEX4_RODNA</name>
<evidence type="ECO:0000313" key="2">
    <source>
        <dbReference type="WBParaSite" id="HNAJ_0000561301-mRNA-1"/>
    </source>
</evidence>
<sequence length="84" mass="9421">MHHLCSYVLLWYGITDLIVKGAILLLNKNDINKRKTSTFANYLVFCGGQLRFGFLETSSGSKFSCEFSESAFLASSQRAQVLHP</sequence>
<keyword evidence="1" id="KW-0812">Transmembrane</keyword>
<evidence type="ECO:0000256" key="1">
    <source>
        <dbReference type="SAM" id="Phobius"/>
    </source>
</evidence>
<accession>A0A0R3TEX4</accession>